<dbReference type="InterPro" id="IPR046848">
    <property type="entry name" value="E_motif"/>
</dbReference>
<evidence type="ECO:0000256" key="1">
    <source>
        <dbReference type="ARBA" id="ARBA00022737"/>
    </source>
</evidence>
<dbReference type="NCBIfam" id="TIGR00756">
    <property type="entry name" value="PPR"/>
    <property type="match status" value="1"/>
</dbReference>
<reference evidence="3 4" key="1">
    <citation type="journal article" date="2020" name="Nat. Commun.">
        <title>Genome of Tripterygium wilfordii and identification of cytochrome P450 involved in triptolide biosynthesis.</title>
        <authorList>
            <person name="Tu L."/>
            <person name="Su P."/>
            <person name="Zhang Z."/>
            <person name="Gao L."/>
            <person name="Wang J."/>
            <person name="Hu T."/>
            <person name="Zhou J."/>
            <person name="Zhang Y."/>
            <person name="Zhao Y."/>
            <person name="Liu Y."/>
            <person name="Song Y."/>
            <person name="Tong Y."/>
            <person name="Lu Y."/>
            <person name="Yang J."/>
            <person name="Xu C."/>
            <person name="Jia M."/>
            <person name="Peters R.J."/>
            <person name="Huang L."/>
            <person name="Gao W."/>
        </authorList>
    </citation>
    <scope>NUCLEOTIDE SEQUENCE [LARGE SCALE GENOMIC DNA]</scope>
    <source>
        <strain evidence="4">cv. XIE 37</strain>
        <tissue evidence="3">Leaf</tissue>
    </source>
</reference>
<keyword evidence="1" id="KW-0677">Repeat</keyword>
<dbReference type="InterPro" id="IPR002885">
    <property type="entry name" value="PPR_rpt"/>
</dbReference>
<dbReference type="Pfam" id="PF13041">
    <property type="entry name" value="PPR_2"/>
    <property type="match status" value="1"/>
</dbReference>
<dbReference type="Gene3D" id="1.25.40.10">
    <property type="entry name" value="Tetratricopeptide repeat domain"/>
    <property type="match status" value="1"/>
</dbReference>
<dbReference type="EMBL" id="JAAARO010000012">
    <property type="protein sequence ID" value="KAF5739597.1"/>
    <property type="molecule type" value="Genomic_DNA"/>
</dbReference>
<evidence type="ECO:0000313" key="4">
    <source>
        <dbReference type="Proteomes" id="UP000593562"/>
    </source>
</evidence>
<accession>A0A7J7CZS7</accession>
<sequence length="214" mass="24196">MISTGFTDGEKPDKFTISIGLKACGGLRAIGYGKMVHGYVKKNEEIVLNMFVGATLIEMYSRFGNCVLGFVIRKGFDTYLPLVNALLNLYAKNRAAVEAIDIFKEMFDMGYEPNAVTIVSALQAYAIAWYYTLMSNIYVVDGKWGKMAKLRTLIKEKGLRKINGRSMVEVEAKIHSFVAYERLHPKCEHIYELLSALEVEMREEGYTPDVECPF</sequence>
<dbReference type="InterPro" id="IPR046960">
    <property type="entry name" value="PPR_At4g14850-like_plant"/>
</dbReference>
<dbReference type="GO" id="GO:0003723">
    <property type="term" value="F:RNA binding"/>
    <property type="evidence" value="ECO:0007669"/>
    <property type="project" value="InterPro"/>
</dbReference>
<proteinExistence type="predicted"/>
<organism evidence="3 4">
    <name type="scientific">Tripterygium wilfordii</name>
    <name type="common">Thunder God vine</name>
    <dbReference type="NCBI Taxonomy" id="458696"/>
    <lineage>
        <taxon>Eukaryota</taxon>
        <taxon>Viridiplantae</taxon>
        <taxon>Streptophyta</taxon>
        <taxon>Embryophyta</taxon>
        <taxon>Tracheophyta</taxon>
        <taxon>Spermatophyta</taxon>
        <taxon>Magnoliopsida</taxon>
        <taxon>eudicotyledons</taxon>
        <taxon>Gunneridae</taxon>
        <taxon>Pentapetalae</taxon>
        <taxon>rosids</taxon>
        <taxon>fabids</taxon>
        <taxon>Celastrales</taxon>
        <taxon>Celastraceae</taxon>
        <taxon>Tripterygium</taxon>
    </lineage>
</organism>
<name>A0A7J7CZS7_TRIWF</name>
<comment type="caution">
    <text evidence="3">The sequence shown here is derived from an EMBL/GenBank/DDBJ whole genome shotgun (WGS) entry which is preliminary data.</text>
</comment>
<dbReference type="InterPro" id="IPR011990">
    <property type="entry name" value="TPR-like_helical_dom_sf"/>
</dbReference>
<dbReference type="AlphaFoldDB" id="A0A7J7CZS7"/>
<dbReference type="GO" id="GO:0009451">
    <property type="term" value="P:RNA modification"/>
    <property type="evidence" value="ECO:0007669"/>
    <property type="project" value="InterPro"/>
</dbReference>
<dbReference type="Pfam" id="PF20431">
    <property type="entry name" value="E_motif"/>
    <property type="match status" value="1"/>
</dbReference>
<dbReference type="PANTHER" id="PTHR47926">
    <property type="entry name" value="PENTATRICOPEPTIDE REPEAT-CONTAINING PROTEIN"/>
    <property type="match status" value="1"/>
</dbReference>
<keyword evidence="4" id="KW-1185">Reference proteome</keyword>
<dbReference type="PROSITE" id="PS51375">
    <property type="entry name" value="PPR"/>
    <property type="match status" value="1"/>
</dbReference>
<protein>
    <submittedName>
        <fullName evidence="3">Putative pentatricopeptide repeat-containing protein</fullName>
    </submittedName>
</protein>
<evidence type="ECO:0000313" key="3">
    <source>
        <dbReference type="EMBL" id="KAF5739597.1"/>
    </source>
</evidence>
<evidence type="ECO:0000256" key="2">
    <source>
        <dbReference type="PROSITE-ProRule" id="PRU00708"/>
    </source>
</evidence>
<dbReference type="InParanoid" id="A0A7J7CZS7"/>
<gene>
    <name evidence="3" type="ORF">HS088_TW12G00806</name>
</gene>
<dbReference type="Proteomes" id="UP000593562">
    <property type="component" value="Unassembled WGS sequence"/>
</dbReference>
<feature type="repeat" description="PPR" evidence="2">
    <location>
        <begin position="79"/>
        <end position="113"/>
    </location>
</feature>
<dbReference type="PANTHER" id="PTHR47926:SF347">
    <property type="entry name" value="PENTATRICOPEPTIDE REPEAT-CONTAINING PROTEIN"/>
    <property type="match status" value="1"/>
</dbReference>